<gene>
    <name evidence="1" type="ORF">PSYJA_41512</name>
</gene>
<dbReference type="EMBL" id="AEAH01003273">
    <property type="protein sequence ID" value="EGH35128.1"/>
    <property type="molecule type" value="Genomic_DNA"/>
</dbReference>
<reference evidence="1 2" key="1">
    <citation type="journal article" date="2011" name="PLoS Pathog.">
        <title>Dynamic evolution of pathogenicity revealed by sequencing and comparative genomics of 19 Pseudomonas syringae isolates.</title>
        <authorList>
            <person name="Baltrus D.A."/>
            <person name="Nishimura M.T."/>
            <person name="Romanchuk A."/>
            <person name="Chang J.H."/>
            <person name="Mukhtar M.S."/>
            <person name="Cherkis K."/>
            <person name="Roach J."/>
            <person name="Grant S.R."/>
            <person name="Jones C.D."/>
            <person name="Dangl J.L."/>
        </authorList>
    </citation>
    <scope>NUCLEOTIDE SEQUENCE [LARGE SCALE GENOMIC DNA]</scope>
    <source>
        <strain evidence="2">M301072PT</strain>
    </source>
</reference>
<name>F3FY36_PSESX</name>
<feature type="non-terminal residue" evidence="1">
    <location>
        <position position="56"/>
    </location>
</feature>
<proteinExistence type="predicted"/>
<dbReference type="HOGENOM" id="CLU_212374_0_0_6"/>
<evidence type="ECO:0000313" key="2">
    <source>
        <dbReference type="Proteomes" id="UP000004471"/>
    </source>
</evidence>
<dbReference type="SUPFAM" id="SSF52777">
    <property type="entry name" value="CoA-dependent acyltransferases"/>
    <property type="match status" value="1"/>
</dbReference>
<sequence length="56" mass="6490">MFHHMVLDHKSMDVVLNDMQARLLGKADQLDAAIPYRNYVTQARLGMSREAHEAFF</sequence>
<dbReference type="AlphaFoldDB" id="F3FY36"/>
<evidence type="ECO:0000313" key="1">
    <source>
        <dbReference type="EMBL" id="EGH35128.1"/>
    </source>
</evidence>
<dbReference type="Proteomes" id="UP000004471">
    <property type="component" value="Unassembled WGS sequence"/>
</dbReference>
<accession>F3FY36</accession>
<organism evidence="1 2">
    <name type="scientific">Pseudomonas syringae pv. japonica str. M301072</name>
    <dbReference type="NCBI Taxonomy" id="629262"/>
    <lineage>
        <taxon>Bacteria</taxon>
        <taxon>Pseudomonadati</taxon>
        <taxon>Pseudomonadota</taxon>
        <taxon>Gammaproteobacteria</taxon>
        <taxon>Pseudomonadales</taxon>
        <taxon>Pseudomonadaceae</taxon>
        <taxon>Pseudomonas</taxon>
        <taxon>Pseudomonas syringae</taxon>
    </lineage>
</organism>
<comment type="caution">
    <text evidence="1">The sequence shown here is derived from an EMBL/GenBank/DDBJ whole genome shotgun (WGS) entry which is preliminary data.</text>
</comment>
<dbReference type="InterPro" id="IPR023213">
    <property type="entry name" value="CAT-like_dom_sf"/>
</dbReference>
<protein>
    <submittedName>
        <fullName evidence="1">Amino acid adenylation</fullName>
    </submittedName>
</protein>
<dbReference type="Gene3D" id="3.30.559.10">
    <property type="entry name" value="Chloramphenicol acetyltransferase-like domain"/>
    <property type="match status" value="1"/>
</dbReference>